<evidence type="ECO:0000313" key="35">
    <source>
        <dbReference type="Proteomes" id="UP000472264"/>
    </source>
</evidence>
<evidence type="ECO:0000256" key="16">
    <source>
        <dbReference type="ARBA" id="ARBA00022741"/>
    </source>
</evidence>
<evidence type="ECO:0000256" key="11">
    <source>
        <dbReference type="ARBA" id="ARBA00022618"/>
    </source>
</evidence>
<evidence type="ECO:0000256" key="21">
    <source>
        <dbReference type="ARBA" id="ARBA00023211"/>
    </source>
</evidence>
<dbReference type="GO" id="GO:0060212">
    <property type="term" value="P:negative regulation of nuclear-transcribed mRNA poly(A) tail shortening"/>
    <property type="evidence" value="ECO:0007669"/>
    <property type="project" value="UniProtKB-ARBA"/>
</dbReference>
<evidence type="ECO:0000256" key="5">
    <source>
        <dbReference type="ARBA" id="ARBA00008593"/>
    </source>
</evidence>
<feature type="region of interest" description="Disordered" evidence="31">
    <location>
        <begin position="23"/>
        <end position="120"/>
    </location>
</feature>
<dbReference type="GO" id="GO:0051301">
    <property type="term" value="P:cell division"/>
    <property type="evidence" value="ECO:0007669"/>
    <property type="project" value="UniProtKB-KW"/>
</dbReference>
<evidence type="ECO:0000256" key="8">
    <source>
        <dbReference type="ARBA" id="ARBA00022499"/>
    </source>
</evidence>
<dbReference type="GO" id="GO:1990817">
    <property type="term" value="F:poly(A) RNA polymerase activity"/>
    <property type="evidence" value="ECO:0007669"/>
    <property type="project" value="UniProtKB-EC"/>
</dbReference>
<protein>
    <recommendedName>
        <fullName evidence="25">Terminal nucleotidyltransferase 4B</fullName>
        <ecNumber evidence="6">2.7.7.19</ecNumber>
    </recommendedName>
    <alternativeName>
        <fullName evidence="27">Non-canonical poly(A) RNA polymerase PAPD5</fullName>
    </alternativeName>
    <alternativeName>
        <fullName evidence="26">PAP-associated domain-containing protein 5</fullName>
    </alternativeName>
    <alternativeName>
        <fullName evidence="30">Terminal guanylyltransferase</fullName>
    </alternativeName>
    <alternativeName>
        <fullName evidence="29">Terminal uridylyltransferase 3</fullName>
    </alternativeName>
    <alternativeName>
        <fullName evidence="28">Topoisomerase-related function protein 4-2</fullName>
    </alternativeName>
</protein>
<feature type="region of interest" description="Disordered" evidence="31">
    <location>
        <begin position="464"/>
        <end position="561"/>
    </location>
</feature>
<keyword evidence="20" id="KW-0832">Ubl conjugation</keyword>
<keyword evidence="11" id="KW-0132">Cell division</keyword>
<name>A0A665VJT5_ECHNA</name>
<keyword evidence="18" id="KW-0067">ATP-binding</keyword>
<dbReference type="Gene3D" id="3.30.460.10">
    <property type="entry name" value="Beta Polymerase, domain 2"/>
    <property type="match status" value="1"/>
</dbReference>
<dbReference type="Pfam" id="PF22600">
    <property type="entry name" value="MTPAP-like_central"/>
    <property type="match status" value="1"/>
</dbReference>
<evidence type="ECO:0000256" key="27">
    <source>
        <dbReference type="ARBA" id="ARBA00076530"/>
    </source>
</evidence>
<gene>
    <name evidence="34" type="primary">tent4b</name>
</gene>
<dbReference type="InterPro" id="IPR045862">
    <property type="entry name" value="Trf4-like"/>
</dbReference>
<reference evidence="34" key="1">
    <citation type="submission" date="2021-04" db="EMBL/GenBank/DDBJ databases">
        <authorList>
            <consortium name="Wellcome Sanger Institute Data Sharing"/>
        </authorList>
    </citation>
    <scope>NUCLEOTIDE SEQUENCE [LARGE SCALE GENOMIC DNA]</scope>
</reference>
<dbReference type="FunFam" id="1.10.1410.10:FF:000015">
    <property type="entry name" value="Terminal nucleotidyltransferase 4B"/>
    <property type="match status" value="1"/>
</dbReference>
<keyword evidence="19" id="KW-0460">Magnesium</keyword>
<dbReference type="Gene3D" id="1.10.1410.10">
    <property type="match status" value="1"/>
</dbReference>
<accession>A0A665VJT5</accession>
<dbReference type="Ensembl" id="ENSENLT00000032435.1">
    <property type="protein sequence ID" value="ENSENLP00000031527.1"/>
    <property type="gene ID" value="ENSENLG00000013403.1"/>
</dbReference>
<feature type="compositionally biased region" description="Polar residues" evidence="31">
    <location>
        <begin position="530"/>
        <end position="549"/>
    </location>
</feature>
<evidence type="ECO:0000256" key="1">
    <source>
        <dbReference type="ARBA" id="ARBA00001936"/>
    </source>
</evidence>
<dbReference type="GO" id="GO:0005524">
    <property type="term" value="F:ATP binding"/>
    <property type="evidence" value="ECO:0007669"/>
    <property type="project" value="UniProtKB-KW"/>
</dbReference>
<comment type="subcellular location">
    <subcellularLocation>
        <location evidence="3">Cytoplasm</location>
    </subcellularLocation>
    <subcellularLocation>
        <location evidence="4">Nucleus</location>
        <location evidence="4">Nucleolus</location>
    </subcellularLocation>
</comment>
<evidence type="ECO:0000256" key="22">
    <source>
        <dbReference type="ARBA" id="ARBA00023242"/>
    </source>
</evidence>
<evidence type="ECO:0000259" key="32">
    <source>
        <dbReference type="Pfam" id="PF03828"/>
    </source>
</evidence>
<dbReference type="InterPro" id="IPR043519">
    <property type="entry name" value="NT_sf"/>
</dbReference>
<dbReference type="FunFam" id="3.30.460.10:FF:000006">
    <property type="entry name" value="non-canonical poly(A) RNA polymerase PAPD5"/>
    <property type="match status" value="1"/>
</dbReference>
<comment type="similarity">
    <text evidence="5">Belongs to the DNA polymerase type-B-like family.</text>
</comment>
<dbReference type="InterPro" id="IPR054708">
    <property type="entry name" value="MTPAP-like_central"/>
</dbReference>
<dbReference type="GO" id="GO:0006397">
    <property type="term" value="P:mRNA processing"/>
    <property type="evidence" value="ECO:0007669"/>
    <property type="project" value="UniProtKB-KW"/>
</dbReference>
<feature type="compositionally biased region" description="Low complexity" evidence="31">
    <location>
        <begin position="464"/>
        <end position="503"/>
    </location>
</feature>
<keyword evidence="15" id="KW-0479">Metal-binding</keyword>
<keyword evidence="23" id="KW-0131">Cell cycle</keyword>
<dbReference type="InterPro" id="IPR002058">
    <property type="entry name" value="PAP_assoc"/>
</dbReference>
<dbReference type="GO" id="GO:0006364">
    <property type="term" value="P:rRNA processing"/>
    <property type="evidence" value="ECO:0007669"/>
    <property type="project" value="UniProtKB-KW"/>
</dbReference>
<evidence type="ECO:0000256" key="14">
    <source>
        <dbReference type="ARBA" id="ARBA00022695"/>
    </source>
</evidence>
<evidence type="ECO:0000256" key="17">
    <source>
        <dbReference type="ARBA" id="ARBA00022776"/>
    </source>
</evidence>
<reference evidence="34" key="3">
    <citation type="submission" date="2025-09" db="UniProtKB">
        <authorList>
            <consortium name="Ensembl"/>
        </authorList>
    </citation>
    <scope>IDENTIFICATION</scope>
</reference>
<organism evidence="34 35">
    <name type="scientific">Echeneis naucrates</name>
    <name type="common">Live sharksucker</name>
    <dbReference type="NCBI Taxonomy" id="173247"/>
    <lineage>
        <taxon>Eukaryota</taxon>
        <taxon>Metazoa</taxon>
        <taxon>Chordata</taxon>
        <taxon>Craniata</taxon>
        <taxon>Vertebrata</taxon>
        <taxon>Euteleostomi</taxon>
        <taxon>Actinopterygii</taxon>
        <taxon>Neopterygii</taxon>
        <taxon>Teleostei</taxon>
        <taxon>Neoteleostei</taxon>
        <taxon>Acanthomorphata</taxon>
        <taxon>Carangaria</taxon>
        <taxon>Carangiformes</taxon>
        <taxon>Echeneidae</taxon>
        <taxon>Echeneis</taxon>
    </lineage>
</organism>
<keyword evidence="21" id="KW-0464">Manganese</keyword>
<sequence length="561" mass="61527">MQIWETTQGLGYLHVNSSYTAGSQSKATVNGAPAAGRTQGMSTSMGDGGITEQRDFIPLETNSNHNNRAAGRGGVGGGGQQQQQQQGSGVAVLWRGLTDGHPNKRKRDNKASTFGFNSSLLNSGTGSNTGGYDGYTGTPWKVRNYSEGIVGLHEEISDFYEYISPRPEEEKMRLEVVDRIKGVIHDLWPSAEVQVFGSFSTGLYLPTSDIDLVVFGKWETLPLWTLEEALRKRNVADENSIKVLDKATVPIIKLTDSFTEVKVDISFNVKSGVKAARLIKEFKELHYREDVCSPNINIGVLLIEFFELYGRHFNYLKTGIRIKDGGCYVAKDEVQKNMMDGYRPSMLYIEDPLQPDNDVGRSSYGAMQVKQAFDYAYVVLSHAVSPIAKYYPNNETESILGRIIRVTQEVDEYREWIRKNWGSPSQNDLPLNRNDVTLFESQRLDDCNNNVPDDDDDVVVVLPSAPHSKTSSNSSSPSPSLRSSPSSSLLSPSSTSSNSSSSDADSDGTPCKTAKQQSGRGSSSHRDKSTAVSNHRSQSHTTGTPSASNKGGKVQTALPYT</sequence>
<evidence type="ECO:0000256" key="7">
    <source>
        <dbReference type="ARBA" id="ARBA00022490"/>
    </source>
</evidence>
<evidence type="ECO:0000256" key="29">
    <source>
        <dbReference type="ARBA" id="ARBA00081892"/>
    </source>
</evidence>
<keyword evidence="8" id="KW-1017">Isopeptide bond</keyword>
<evidence type="ECO:0000256" key="2">
    <source>
        <dbReference type="ARBA" id="ARBA00001946"/>
    </source>
</evidence>
<dbReference type="SUPFAM" id="SSF81631">
    <property type="entry name" value="PAP/OAS1 substrate-binding domain"/>
    <property type="match status" value="1"/>
</dbReference>
<comment type="cofactor">
    <cofactor evidence="2">
        <name>Mg(2+)</name>
        <dbReference type="ChEBI" id="CHEBI:18420"/>
    </cofactor>
</comment>
<evidence type="ECO:0000256" key="26">
    <source>
        <dbReference type="ARBA" id="ARBA00076411"/>
    </source>
</evidence>
<dbReference type="GO" id="GO:0005730">
    <property type="term" value="C:nucleolus"/>
    <property type="evidence" value="ECO:0007669"/>
    <property type="project" value="UniProtKB-SubCell"/>
</dbReference>
<evidence type="ECO:0000256" key="10">
    <source>
        <dbReference type="ARBA" id="ARBA00022553"/>
    </source>
</evidence>
<evidence type="ECO:0000313" key="34">
    <source>
        <dbReference type="Ensembl" id="ENSENLP00000031527.1"/>
    </source>
</evidence>
<evidence type="ECO:0000256" key="25">
    <source>
        <dbReference type="ARBA" id="ARBA00067210"/>
    </source>
</evidence>
<keyword evidence="35" id="KW-1185">Reference proteome</keyword>
<dbReference type="AlphaFoldDB" id="A0A665VJT5"/>
<evidence type="ECO:0000256" key="24">
    <source>
        <dbReference type="ARBA" id="ARBA00048830"/>
    </source>
</evidence>
<dbReference type="GO" id="GO:0031499">
    <property type="term" value="C:TRAMP complex"/>
    <property type="evidence" value="ECO:0007669"/>
    <property type="project" value="TreeGrafter"/>
</dbReference>
<feature type="compositionally biased region" description="Low complexity" evidence="31">
    <location>
        <begin position="81"/>
        <end position="92"/>
    </location>
</feature>
<dbReference type="EC" id="2.7.7.19" evidence="6"/>
<proteinExistence type="inferred from homology"/>
<evidence type="ECO:0000256" key="20">
    <source>
        <dbReference type="ARBA" id="ARBA00022843"/>
    </source>
</evidence>
<keyword evidence="9" id="KW-0698">rRNA processing</keyword>
<evidence type="ECO:0000256" key="6">
    <source>
        <dbReference type="ARBA" id="ARBA00012388"/>
    </source>
</evidence>
<keyword evidence="14" id="KW-0548">Nucleotidyltransferase</keyword>
<evidence type="ECO:0000259" key="33">
    <source>
        <dbReference type="Pfam" id="PF22600"/>
    </source>
</evidence>
<evidence type="ECO:0000256" key="13">
    <source>
        <dbReference type="ARBA" id="ARBA00022679"/>
    </source>
</evidence>
<dbReference type="PANTHER" id="PTHR23092">
    <property type="entry name" value="POLY(A) RNA POLYMERASE"/>
    <property type="match status" value="1"/>
</dbReference>
<dbReference type="GO" id="GO:0031123">
    <property type="term" value="P:RNA 3'-end processing"/>
    <property type="evidence" value="ECO:0007669"/>
    <property type="project" value="TreeGrafter"/>
</dbReference>
<keyword evidence="17" id="KW-0498">Mitosis</keyword>
<dbReference type="GO" id="GO:0005737">
    <property type="term" value="C:cytoplasm"/>
    <property type="evidence" value="ECO:0007669"/>
    <property type="project" value="UniProtKB-SubCell"/>
</dbReference>
<keyword evidence="22" id="KW-0539">Nucleus</keyword>
<comment type="catalytic activity">
    <reaction evidence="24">
        <text>RNA(n) + ATP = RNA(n)-3'-adenine ribonucleotide + diphosphate</text>
        <dbReference type="Rhea" id="RHEA:11332"/>
        <dbReference type="Rhea" id="RHEA-COMP:14527"/>
        <dbReference type="Rhea" id="RHEA-COMP:17347"/>
        <dbReference type="ChEBI" id="CHEBI:30616"/>
        <dbReference type="ChEBI" id="CHEBI:33019"/>
        <dbReference type="ChEBI" id="CHEBI:140395"/>
        <dbReference type="ChEBI" id="CHEBI:173115"/>
        <dbReference type="EC" id="2.7.7.19"/>
    </reaction>
</comment>
<evidence type="ECO:0000256" key="9">
    <source>
        <dbReference type="ARBA" id="ARBA00022552"/>
    </source>
</evidence>
<evidence type="ECO:0000256" key="15">
    <source>
        <dbReference type="ARBA" id="ARBA00022723"/>
    </source>
</evidence>
<evidence type="ECO:0000256" key="31">
    <source>
        <dbReference type="SAM" id="MobiDB-lite"/>
    </source>
</evidence>
<keyword evidence="16" id="KW-0547">Nucleotide-binding</keyword>
<dbReference type="GO" id="GO:1905870">
    <property type="term" value="P:positive regulation of 3'-UTR-mediated mRNA stabilization"/>
    <property type="evidence" value="ECO:0007669"/>
    <property type="project" value="UniProtKB-ARBA"/>
</dbReference>
<comment type="cofactor">
    <cofactor evidence="1">
        <name>Mn(2+)</name>
        <dbReference type="ChEBI" id="CHEBI:29035"/>
    </cofactor>
</comment>
<feature type="compositionally biased region" description="Gly residues" evidence="31">
    <location>
        <begin position="71"/>
        <end position="80"/>
    </location>
</feature>
<dbReference type="Proteomes" id="UP000472264">
    <property type="component" value="Chromosome 3"/>
</dbReference>
<dbReference type="Pfam" id="PF03828">
    <property type="entry name" value="PAP_assoc"/>
    <property type="match status" value="1"/>
</dbReference>
<dbReference type="GO" id="GO:0043634">
    <property type="term" value="P:polyadenylation-dependent ncRNA catabolic process"/>
    <property type="evidence" value="ECO:0007669"/>
    <property type="project" value="TreeGrafter"/>
</dbReference>
<evidence type="ECO:0000256" key="23">
    <source>
        <dbReference type="ARBA" id="ARBA00023306"/>
    </source>
</evidence>
<feature type="domain" description="Poly(A) RNA polymerase mitochondrial-like central palm" evidence="33">
    <location>
        <begin position="152"/>
        <end position="282"/>
    </location>
</feature>
<evidence type="ECO:0000256" key="3">
    <source>
        <dbReference type="ARBA" id="ARBA00004496"/>
    </source>
</evidence>
<evidence type="ECO:0000256" key="12">
    <source>
        <dbReference type="ARBA" id="ARBA00022664"/>
    </source>
</evidence>
<dbReference type="GO" id="GO:0003729">
    <property type="term" value="F:mRNA binding"/>
    <property type="evidence" value="ECO:0007669"/>
    <property type="project" value="TreeGrafter"/>
</dbReference>
<dbReference type="CDD" id="cd05402">
    <property type="entry name" value="NT_PAP_TUTase"/>
    <property type="match status" value="1"/>
</dbReference>
<evidence type="ECO:0000256" key="4">
    <source>
        <dbReference type="ARBA" id="ARBA00004604"/>
    </source>
</evidence>
<dbReference type="GO" id="GO:0070568">
    <property type="term" value="F:guanylyltransferase activity"/>
    <property type="evidence" value="ECO:0007669"/>
    <property type="project" value="UniProtKB-ARBA"/>
</dbReference>
<feature type="domain" description="PAP-associated" evidence="32">
    <location>
        <begin position="297"/>
        <end position="357"/>
    </location>
</feature>
<evidence type="ECO:0000256" key="18">
    <source>
        <dbReference type="ARBA" id="ARBA00022840"/>
    </source>
</evidence>
<keyword evidence="10" id="KW-0597">Phosphoprotein</keyword>
<keyword evidence="13" id="KW-0808">Transferase</keyword>
<evidence type="ECO:0000256" key="28">
    <source>
        <dbReference type="ARBA" id="ARBA00079354"/>
    </source>
</evidence>
<reference evidence="34" key="2">
    <citation type="submission" date="2025-08" db="UniProtKB">
        <authorList>
            <consortium name="Ensembl"/>
        </authorList>
    </citation>
    <scope>IDENTIFICATION</scope>
</reference>
<evidence type="ECO:0000256" key="30">
    <source>
        <dbReference type="ARBA" id="ARBA00082009"/>
    </source>
</evidence>
<keyword evidence="12" id="KW-0507">mRNA processing</keyword>
<dbReference type="GO" id="GO:0046872">
    <property type="term" value="F:metal ion binding"/>
    <property type="evidence" value="ECO:0007669"/>
    <property type="project" value="UniProtKB-KW"/>
</dbReference>
<keyword evidence="7" id="KW-0963">Cytoplasm</keyword>
<dbReference type="SUPFAM" id="SSF81301">
    <property type="entry name" value="Nucleotidyltransferase"/>
    <property type="match status" value="1"/>
</dbReference>
<dbReference type="PANTHER" id="PTHR23092:SF51">
    <property type="entry name" value="TERMINAL NUCLEOTIDYLTRANSFERASE 4B"/>
    <property type="match status" value="1"/>
</dbReference>
<evidence type="ECO:0000256" key="19">
    <source>
        <dbReference type="ARBA" id="ARBA00022842"/>
    </source>
</evidence>